<protein>
    <submittedName>
        <fullName evidence="5">NR3L1 protein</fullName>
    </submittedName>
</protein>
<dbReference type="EMBL" id="JAATIS010003638">
    <property type="protein sequence ID" value="KAG2464705.1"/>
    <property type="molecule type" value="Genomic_DNA"/>
</dbReference>
<dbReference type="InterPro" id="IPR013783">
    <property type="entry name" value="Ig-like_fold"/>
</dbReference>
<dbReference type="AlphaFoldDB" id="A0A8X7X997"/>
<gene>
    <name evidence="5" type="primary">Ncr3lg1_2</name>
    <name evidence="5" type="ORF">GTO96_0002090</name>
</gene>
<feature type="region of interest" description="Disordered" evidence="2">
    <location>
        <begin position="537"/>
        <end position="563"/>
    </location>
</feature>
<comment type="caution">
    <text evidence="5">The sequence shown here is derived from an EMBL/GenBank/DDBJ whole genome shotgun (WGS) entry which is preliminary data.</text>
</comment>
<dbReference type="SMART" id="SM00409">
    <property type="entry name" value="IG"/>
    <property type="match status" value="1"/>
</dbReference>
<feature type="domain" description="Ig-like" evidence="4">
    <location>
        <begin position="484"/>
        <end position="609"/>
    </location>
</feature>
<feature type="domain" description="Ig-like" evidence="4">
    <location>
        <begin position="26"/>
        <end position="147"/>
    </location>
</feature>
<keyword evidence="3" id="KW-0472">Membrane</keyword>
<evidence type="ECO:0000313" key="6">
    <source>
        <dbReference type="Proteomes" id="UP000886611"/>
    </source>
</evidence>
<keyword evidence="3" id="KW-1133">Transmembrane helix</keyword>
<dbReference type="Proteomes" id="UP000886611">
    <property type="component" value="Unassembled WGS sequence"/>
</dbReference>
<feature type="non-terminal residue" evidence="5">
    <location>
        <position position="1"/>
    </location>
</feature>
<dbReference type="InterPro" id="IPR007110">
    <property type="entry name" value="Ig-like_dom"/>
</dbReference>
<feature type="transmembrane region" description="Helical" evidence="3">
    <location>
        <begin position="437"/>
        <end position="457"/>
    </location>
</feature>
<feature type="non-terminal residue" evidence="5">
    <location>
        <position position="618"/>
    </location>
</feature>
<dbReference type="InterPro" id="IPR050380">
    <property type="entry name" value="Immune_Resp_Modulators"/>
</dbReference>
<dbReference type="InterPro" id="IPR003597">
    <property type="entry name" value="Ig_C1-set"/>
</dbReference>
<dbReference type="PROSITE" id="PS00290">
    <property type="entry name" value="IG_MHC"/>
    <property type="match status" value="1"/>
</dbReference>
<evidence type="ECO:0000256" key="2">
    <source>
        <dbReference type="SAM" id="MobiDB-lite"/>
    </source>
</evidence>
<name>A0A8X7X997_POLSE</name>
<dbReference type="Gene3D" id="2.60.40.10">
    <property type="entry name" value="Immunoglobulins"/>
    <property type="match status" value="5"/>
</dbReference>
<dbReference type="PANTHER" id="PTHR23411">
    <property type="entry name" value="TAPASIN"/>
    <property type="match status" value="1"/>
</dbReference>
<dbReference type="Pfam" id="PF07654">
    <property type="entry name" value="C1-set"/>
    <property type="match status" value="1"/>
</dbReference>
<keyword evidence="1" id="KW-0393">Immunoglobulin domain</keyword>
<dbReference type="PROSITE" id="PS50835">
    <property type="entry name" value="IG_LIKE"/>
    <property type="match status" value="2"/>
</dbReference>
<evidence type="ECO:0000259" key="4">
    <source>
        <dbReference type="PROSITE" id="PS50835"/>
    </source>
</evidence>
<dbReference type="Pfam" id="PF07686">
    <property type="entry name" value="V-set"/>
    <property type="match status" value="1"/>
</dbReference>
<dbReference type="InterPro" id="IPR013106">
    <property type="entry name" value="Ig_V-set"/>
</dbReference>
<accession>A0A8X7X997</accession>
<proteinExistence type="predicted"/>
<dbReference type="SMART" id="SM00407">
    <property type="entry name" value="IGc1"/>
    <property type="match status" value="2"/>
</dbReference>
<evidence type="ECO:0000256" key="1">
    <source>
        <dbReference type="ARBA" id="ARBA00023319"/>
    </source>
</evidence>
<organism evidence="5 6">
    <name type="scientific">Polypterus senegalus</name>
    <name type="common">Senegal bichir</name>
    <dbReference type="NCBI Taxonomy" id="55291"/>
    <lineage>
        <taxon>Eukaryota</taxon>
        <taxon>Metazoa</taxon>
        <taxon>Chordata</taxon>
        <taxon>Craniata</taxon>
        <taxon>Vertebrata</taxon>
        <taxon>Euteleostomi</taxon>
        <taxon>Actinopterygii</taxon>
        <taxon>Polypteriformes</taxon>
        <taxon>Polypteridae</taxon>
        <taxon>Polypterus</taxon>
    </lineage>
</organism>
<dbReference type="InterPro" id="IPR036179">
    <property type="entry name" value="Ig-like_dom_sf"/>
</dbReference>
<dbReference type="InterPro" id="IPR003599">
    <property type="entry name" value="Ig_sub"/>
</dbReference>
<dbReference type="InterPro" id="IPR003006">
    <property type="entry name" value="Ig/MHC_CS"/>
</dbReference>
<sequence>MLITASPRLPPELTLIQCHQLSMPCPSVWSLSFSSHLPDAGSTLNVSGPPALLITRFQSDIRLPCSLNVTPRHIDPQRLRVTWRHKNHTVAHYSGSGRIVLLTPRVYLARESLKDGDASLLLSPVDIEDEGRYVCQVAYDQENQEVTTHVVVRAAPRVLFTQGPDSVLNCSATGFYPAAISFTIGQHSKEVKMERPAGQLLPDGTFRADSTVNVRAWRAGSDPFYCEVRHEALDQPIRTRQQEDAIPKVSFKLYSEVENLEDTVQCIATGFNAPEIMFTIFRLNSVVKQKELVGESQPDGTYEAKLVYTFMKNHENFRELQCMVTHASMDEPIRKHLIVPLTIALQNRAELDKVSDMICVAERFLNPVEYFVWRKGEEVVYSEAAPKGQMPDGTYTAVSWYRFTPSSRDQVSCEVQYQHTKTTRRYVTYTGQSFTELFIVGIVILGPLLLILIIILWHSSGKLKSPNKAQPSWTSSRHHQSQEPVVGIRVSVFLSPIVPEKMIYDEPGMLTCSMSGWCLRMVSIKWFLNEEEIHLDAEEDEDKDEDDDNMWESQSDMSGYSMKRGHISRKGCCKAETTISLKFTPNESEHEDRAFKCQATHRMTRKRVARVLVFESEG</sequence>
<feature type="compositionally biased region" description="Acidic residues" evidence="2">
    <location>
        <begin position="537"/>
        <end position="550"/>
    </location>
</feature>
<evidence type="ECO:0000313" key="5">
    <source>
        <dbReference type="EMBL" id="KAG2464705.1"/>
    </source>
</evidence>
<dbReference type="SUPFAM" id="SSF48726">
    <property type="entry name" value="Immunoglobulin"/>
    <property type="match status" value="5"/>
</dbReference>
<reference evidence="5 6" key="1">
    <citation type="journal article" date="2021" name="Cell">
        <title>Tracing the genetic footprints of vertebrate landing in non-teleost ray-finned fishes.</title>
        <authorList>
            <person name="Bi X."/>
            <person name="Wang K."/>
            <person name="Yang L."/>
            <person name="Pan H."/>
            <person name="Jiang H."/>
            <person name="Wei Q."/>
            <person name="Fang M."/>
            <person name="Yu H."/>
            <person name="Zhu C."/>
            <person name="Cai Y."/>
            <person name="He Y."/>
            <person name="Gan X."/>
            <person name="Zeng H."/>
            <person name="Yu D."/>
            <person name="Zhu Y."/>
            <person name="Jiang H."/>
            <person name="Qiu Q."/>
            <person name="Yang H."/>
            <person name="Zhang Y.E."/>
            <person name="Wang W."/>
            <person name="Zhu M."/>
            <person name="He S."/>
            <person name="Zhang G."/>
        </authorList>
    </citation>
    <scope>NUCLEOTIDE SEQUENCE [LARGE SCALE GENOMIC DNA]</scope>
    <source>
        <strain evidence="5">Bchr_013</strain>
    </source>
</reference>
<keyword evidence="3" id="KW-0812">Transmembrane</keyword>
<keyword evidence="6" id="KW-1185">Reference proteome</keyword>
<evidence type="ECO:0000256" key="3">
    <source>
        <dbReference type="SAM" id="Phobius"/>
    </source>
</evidence>